<reference evidence="1" key="1">
    <citation type="journal article" date="2023" name="G3 (Bethesda)">
        <title>A reference genome for the long-term kleptoplast-retaining sea slug Elysia crispata morphotype clarki.</title>
        <authorList>
            <person name="Eastman K.E."/>
            <person name="Pendleton A.L."/>
            <person name="Shaikh M.A."/>
            <person name="Suttiyut T."/>
            <person name="Ogas R."/>
            <person name="Tomko P."/>
            <person name="Gavelis G."/>
            <person name="Widhalm J.R."/>
            <person name="Wisecaver J.H."/>
        </authorList>
    </citation>
    <scope>NUCLEOTIDE SEQUENCE</scope>
    <source>
        <strain evidence="1">ECLA1</strain>
    </source>
</reference>
<evidence type="ECO:0000313" key="1">
    <source>
        <dbReference type="EMBL" id="KAK3797639.1"/>
    </source>
</evidence>
<accession>A0AAE1E7V5</accession>
<organism evidence="1 2">
    <name type="scientific">Elysia crispata</name>
    <name type="common">lettuce slug</name>
    <dbReference type="NCBI Taxonomy" id="231223"/>
    <lineage>
        <taxon>Eukaryota</taxon>
        <taxon>Metazoa</taxon>
        <taxon>Spiralia</taxon>
        <taxon>Lophotrochozoa</taxon>
        <taxon>Mollusca</taxon>
        <taxon>Gastropoda</taxon>
        <taxon>Heterobranchia</taxon>
        <taxon>Euthyneura</taxon>
        <taxon>Panpulmonata</taxon>
        <taxon>Sacoglossa</taxon>
        <taxon>Placobranchoidea</taxon>
        <taxon>Plakobranchidae</taxon>
        <taxon>Elysia</taxon>
    </lineage>
</organism>
<dbReference type="EMBL" id="JAWDGP010000750">
    <property type="protein sequence ID" value="KAK3797639.1"/>
    <property type="molecule type" value="Genomic_DNA"/>
</dbReference>
<dbReference type="AlphaFoldDB" id="A0AAE1E7V5"/>
<evidence type="ECO:0000313" key="2">
    <source>
        <dbReference type="Proteomes" id="UP001283361"/>
    </source>
</evidence>
<protein>
    <submittedName>
        <fullName evidence="1">Uncharacterized protein</fullName>
    </submittedName>
</protein>
<gene>
    <name evidence="1" type="ORF">RRG08_054665</name>
</gene>
<sequence length="75" mass="8618">MLYGTVQVQDRQEGYHQTAAAPCNTLHTRACIMADRTVKNNLAVIPSVVIWLVFEESLLRGVIIFSNWNWEKRLT</sequence>
<comment type="caution">
    <text evidence="1">The sequence shown here is derived from an EMBL/GenBank/DDBJ whole genome shotgun (WGS) entry which is preliminary data.</text>
</comment>
<keyword evidence="2" id="KW-1185">Reference proteome</keyword>
<dbReference type="Proteomes" id="UP001283361">
    <property type="component" value="Unassembled WGS sequence"/>
</dbReference>
<proteinExistence type="predicted"/>
<name>A0AAE1E7V5_9GAST</name>